<evidence type="ECO:0000256" key="5">
    <source>
        <dbReference type="ARBA" id="ARBA00022827"/>
    </source>
</evidence>
<feature type="domain" description="FAD-binding FR-type" evidence="9">
    <location>
        <begin position="1"/>
        <end position="100"/>
    </location>
</feature>
<evidence type="ECO:0000313" key="10">
    <source>
        <dbReference type="EMBL" id="GAF87680.1"/>
    </source>
</evidence>
<comment type="caution">
    <text evidence="10">The sequence shown here is derived from an EMBL/GenBank/DDBJ whole genome shotgun (WGS) entry which is preliminary data.</text>
</comment>
<keyword evidence="7" id="KW-0408">Iron</keyword>
<dbReference type="CDD" id="cd00322">
    <property type="entry name" value="FNR_like"/>
    <property type="match status" value="1"/>
</dbReference>
<reference evidence="10" key="1">
    <citation type="journal article" date="2014" name="Front. Microbiol.">
        <title>High frequency of phylogenetically diverse reductive dehalogenase-homologous genes in deep subseafloor sedimentary metagenomes.</title>
        <authorList>
            <person name="Kawai M."/>
            <person name="Futagami T."/>
            <person name="Toyoda A."/>
            <person name="Takaki Y."/>
            <person name="Nishi S."/>
            <person name="Hori S."/>
            <person name="Arai W."/>
            <person name="Tsubouchi T."/>
            <person name="Morono Y."/>
            <person name="Uchiyama I."/>
            <person name="Ito T."/>
            <person name="Fujiyama A."/>
            <person name="Inagaki F."/>
            <person name="Takami H."/>
        </authorList>
    </citation>
    <scope>NUCLEOTIDE SEQUENCE</scope>
    <source>
        <strain evidence="10">Expedition CK06-06</strain>
    </source>
</reference>
<evidence type="ECO:0000256" key="4">
    <source>
        <dbReference type="ARBA" id="ARBA00022723"/>
    </source>
</evidence>
<dbReference type="PANTHER" id="PTHR47354">
    <property type="entry name" value="NADH OXIDOREDUCTASE HCR"/>
    <property type="match status" value="1"/>
</dbReference>
<evidence type="ECO:0000256" key="6">
    <source>
        <dbReference type="ARBA" id="ARBA00023002"/>
    </source>
</evidence>
<comment type="cofactor">
    <cofactor evidence="1">
        <name>FAD</name>
        <dbReference type="ChEBI" id="CHEBI:57692"/>
    </cofactor>
</comment>
<dbReference type="GO" id="GO:0016491">
    <property type="term" value="F:oxidoreductase activity"/>
    <property type="evidence" value="ECO:0007669"/>
    <property type="project" value="UniProtKB-KW"/>
</dbReference>
<dbReference type="InterPro" id="IPR050415">
    <property type="entry name" value="MRET"/>
</dbReference>
<evidence type="ECO:0000256" key="8">
    <source>
        <dbReference type="ARBA" id="ARBA00023014"/>
    </source>
</evidence>
<dbReference type="Gene3D" id="3.40.50.80">
    <property type="entry name" value="Nucleotide-binding domain of ferredoxin-NADP reductase (FNR) module"/>
    <property type="match status" value="1"/>
</dbReference>
<dbReference type="InterPro" id="IPR001433">
    <property type="entry name" value="OxRdtase_FAD/NAD-bd"/>
</dbReference>
<sequence>MPAWNVKLTDKIERTSDIISFRFEQPEDLTYLPGQFFFVYIPAEAGGNMMHHFSFSSSPSEPFIEFTTRIRDSPFKKRLNQLEIGTTVEIASVSGQFTLTEEMKKVVFICGGIGITAARSNIKWIIDSHSHSIVDIILLYGNRNYNNIAFKDELEKFTE</sequence>
<dbReference type="GO" id="GO:0051537">
    <property type="term" value="F:2 iron, 2 sulfur cluster binding"/>
    <property type="evidence" value="ECO:0007669"/>
    <property type="project" value="UniProtKB-KW"/>
</dbReference>
<accession>X0UGN1</accession>
<keyword evidence="4" id="KW-0479">Metal-binding</keyword>
<dbReference type="EMBL" id="BARS01012537">
    <property type="protein sequence ID" value="GAF87680.1"/>
    <property type="molecule type" value="Genomic_DNA"/>
</dbReference>
<dbReference type="Pfam" id="PF00970">
    <property type="entry name" value="FAD_binding_6"/>
    <property type="match status" value="1"/>
</dbReference>
<evidence type="ECO:0000256" key="3">
    <source>
        <dbReference type="ARBA" id="ARBA00022714"/>
    </source>
</evidence>
<keyword evidence="8" id="KW-0411">Iron-sulfur</keyword>
<dbReference type="InterPro" id="IPR039261">
    <property type="entry name" value="FNR_nucleotide-bd"/>
</dbReference>
<dbReference type="PANTHER" id="PTHR47354:SF6">
    <property type="entry name" value="NADH OXIDOREDUCTASE HCR"/>
    <property type="match status" value="1"/>
</dbReference>
<organism evidence="10">
    <name type="scientific">marine sediment metagenome</name>
    <dbReference type="NCBI Taxonomy" id="412755"/>
    <lineage>
        <taxon>unclassified sequences</taxon>
        <taxon>metagenomes</taxon>
        <taxon>ecological metagenomes</taxon>
    </lineage>
</organism>
<keyword evidence="6" id="KW-0560">Oxidoreductase</keyword>
<proteinExistence type="predicted"/>
<gene>
    <name evidence="10" type="ORF">S01H1_22278</name>
</gene>
<dbReference type="InterPro" id="IPR017938">
    <property type="entry name" value="Riboflavin_synthase-like_b-brl"/>
</dbReference>
<dbReference type="Gene3D" id="2.40.30.10">
    <property type="entry name" value="Translation factors"/>
    <property type="match status" value="1"/>
</dbReference>
<dbReference type="SUPFAM" id="SSF63380">
    <property type="entry name" value="Riboflavin synthase domain-like"/>
    <property type="match status" value="1"/>
</dbReference>
<dbReference type="GO" id="GO:0046872">
    <property type="term" value="F:metal ion binding"/>
    <property type="evidence" value="ECO:0007669"/>
    <property type="project" value="UniProtKB-KW"/>
</dbReference>
<evidence type="ECO:0000256" key="7">
    <source>
        <dbReference type="ARBA" id="ARBA00023004"/>
    </source>
</evidence>
<dbReference type="Pfam" id="PF00175">
    <property type="entry name" value="NAD_binding_1"/>
    <property type="match status" value="1"/>
</dbReference>
<dbReference type="InterPro" id="IPR008333">
    <property type="entry name" value="Cbr1-like_FAD-bd_dom"/>
</dbReference>
<keyword evidence="2" id="KW-0285">Flavoprotein</keyword>
<name>X0UGN1_9ZZZZ</name>
<evidence type="ECO:0000259" key="9">
    <source>
        <dbReference type="PROSITE" id="PS51384"/>
    </source>
</evidence>
<dbReference type="AlphaFoldDB" id="X0UGN1"/>
<feature type="non-terminal residue" evidence="10">
    <location>
        <position position="159"/>
    </location>
</feature>
<dbReference type="InterPro" id="IPR017927">
    <property type="entry name" value="FAD-bd_FR_type"/>
</dbReference>
<dbReference type="SUPFAM" id="SSF52343">
    <property type="entry name" value="Ferredoxin reductase-like, C-terminal NADP-linked domain"/>
    <property type="match status" value="1"/>
</dbReference>
<protein>
    <recommendedName>
        <fullName evidence="9">FAD-binding FR-type domain-containing protein</fullName>
    </recommendedName>
</protein>
<keyword evidence="3" id="KW-0001">2Fe-2S</keyword>
<dbReference type="PROSITE" id="PS51384">
    <property type="entry name" value="FAD_FR"/>
    <property type="match status" value="1"/>
</dbReference>
<evidence type="ECO:0000256" key="1">
    <source>
        <dbReference type="ARBA" id="ARBA00001974"/>
    </source>
</evidence>
<evidence type="ECO:0000256" key="2">
    <source>
        <dbReference type="ARBA" id="ARBA00022630"/>
    </source>
</evidence>
<keyword evidence="5" id="KW-0274">FAD</keyword>